<evidence type="ECO:0000313" key="1">
    <source>
        <dbReference type="EMBL" id="KAG5584767.1"/>
    </source>
</evidence>
<gene>
    <name evidence="1" type="ORF">H5410_045201</name>
</gene>
<dbReference type="EMBL" id="JACXVP010000009">
    <property type="protein sequence ID" value="KAG5584767.1"/>
    <property type="molecule type" value="Genomic_DNA"/>
</dbReference>
<accession>A0A9J5XAV9</accession>
<dbReference type="Proteomes" id="UP000824120">
    <property type="component" value="Chromosome 9"/>
</dbReference>
<organism evidence="1 2">
    <name type="scientific">Solanum commersonii</name>
    <name type="common">Commerson's wild potato</name>
    <name type="synonym">Commerson's nightshade</name>
    <dbReference type="NCBI Taxonomy" id="4109"/>
    <lineage>
        <taxon>Eukaryota</taxon>
        <taxon>Viridiplantae</taxon>
        <taxon>Streptophyta</taxon>
        <taxon>Embryophyta</taxon>
        <taxon>Tracheophyta</taxon>
        <taxon>Spermatophyta</taxon>
        <taxon>Magnoliopsida</taxon>
        <taxon>eudicotyledons</taxon>
        <taxon>Gunneridae</taxon>
        <taxon>Pentapetalae</taxon>
        <taxon>asterids</taxon>
        <taxon>lamiids</taxon>
        <taxon>Solanales</taxon>
        <taxon>Solanaceae</taxon>
        <taxon>Solanoideae</taxon>
        <taxon>Solaneae</taxon>
        <taxon>Solanum</taxon>
    </lineage>
</organism>
<sequence length="83" mass="9892">MHLLSQLEALTWIGFEGSKWTLVMNQKSWCSLVLSSSEIHLEEKSEYYQEATRYLTSPNSLKLVPERFFQEMFLANYKRRVSR</sequence>
<reference evidence="1 2" key="1">
    <citation type="submission" date="2020-09" db="EMBL/GenBank/DDBJ databases">
        <title>De no assembly of potato wild relative species, Solanum commersonii.</title>
        <authorList>
            <person name="Cho K."/>
        </authorList>
    </citation>
    <scope>NUCLEOTIDE SEQUENCE [LARGE SCALE GENOMIC DNA]</scope>
    <source>
        <strain evidence="1">LZ3.2</strain>
        <tissue evidence="1">Leaf</tissue>
    </source>
</reference>
<comment type="caution">
    <text evidence="1">The sequence shown here is derived from an EMBL/GenBank/DDBJ whole genome shotgun (WGS) entry which is preliminary data.</text>
</comment>
<dbReference type="AlphaFoldDB" id="A0A9J5XAV9"/>
<protein>
    <submittedName>
        <fullName evidence="1">Uncharacterized protein</fullName>
    </submittedName>
</protein>
<proteinExistence type="predicted"/>
<keyword evidence="2" id="KW-1185">Reference proteome</keyword>
<evidence type="ECO:0000313" key="2">
    <source>
        <dbReference type="Proteomes" id="UP000824120"/>
    </source>
</evidence>
<name>A0A9J5XAV9_SOLCO</name>